<feature type="domain" description="MacB-like periplasmic core" evidence="8">
    <location>
        <begin position="469"/>
        <end position="653"/>
    </location>
</feature>
<comment type="subcellular location">
    <subcellularLocation>
        <location evidence="1">Cell membrane</location>
        <topology evidence="1">Multi-pass membrane protein</topology>
    </subcellularLocation>
</comment>
<feature type="transmembrane region" description="Helical" evidence="6">
    <location>
        <begin position="20"/>
        <end position="41"/>
    </location>
</feature>
<dbReference type="InterPro" id="IPR050250">
    <property type="entry name" value="Macrolide_Exporter_MacB"/>
</dbReference>
<keyword evidence="2" id="KW-1003">Cell membrane</keyword>
<evidence type="ECO:0000313" key="9">
    <source>
        <dbReference type="EMBL" id="AEE53386.1"/>
    </source>
</evidence>
<feature type="transmembrane region" description="Helical" evidence="6">
    <location>
        <begin position="434"/>
        <end position="458"/>
    </location>
</feature>
<reference key="2">
    <citation type="submission" date="2011-04" db="EMBL/GenBank/DDBJ databases">
        <title>Complete sequence of chromosome of Haliscomenobacter hydrossis DSM 1100.</title>
        <authorList>
            <consortium name="US DOE Joint Genome Institute (JGI-PGF)"/>
            <person name="Lucas S."/>
            <person name="Han J."/>
            <person name="Lapidus A."/>
            <person name="Bruce D."/>
            <person name="Goodwin L."/>
            <person name="Pitluck S."/>
            <person name="Peters L."/>
            <person name="Kyrpides N."/>
            <person name="Mavromatis K."/>
            <person name="Ivanova N."/>
            <person name="Ovchinnikova G."/>
            <person name="Pagani I."/>
            <person name="Daligault H."/>
            <person name="Detter J.C."/>
            <person name="Han C."/>
            <person name="Land M."/>
            <person name="Hauser L."/>
            <person name="Markowitz V."/>
            <person name="Cheng J.-F."/>
            <person name="Hugenholtz P."/>
            <person name="Woyke T."/>
            <person name="Wu D."/>
            <person name="Verbarg S."/>
            <person name="Frueling A."/>
            <person name="Brambilla E."/>
            <person name="Klenk H.-P."/>
            <person name="Eisen J.A."/>
        </authorList>
    </citation>
    <scope>NUCLEOTIDE SEQUENCE</scope>
    <source>
        <strain>DSM 1100</strain>
    </source>
</reference>
<evidence type="ECO:0000256" key="4">
    <source>
        <dbReference type="ARBA" id="ARBA00022989"/>
    </source>
</evidence>
<gene>
    <name evidence="9" type="ordered locus">Halhy_5562</name>
</gene>
<keyword evidence="5 6" id="KW-0472">Membrane</keyword>
<dbReference type="eggNOG" id="COG0577">
    <property type="taxonomic scope" value="Bacteria"/>
</dbReference>
<dbReference type="AlphaFoldDB" id="F4KTL2"/>
<feature type="transmembrane region" description="Helical" evidence="6">
    <location>
        <begin position="733"/>
        <end position="759"/>
    </location>
</feature>
<dbReference type="Proteomes" id="UP000008461">
    <property type="component" value="Chromosome"/>
</dbReference>
<feature type="domain" description="MacB-like periplasmic core" evidence="8">
    <location>
        <begin position="20"/>
        <end position="238"/>
    </location>
</feature>
<evidence type="ECO:0008006" key="11">
    <source>
        <dbReference type="Google" id="ProtNLM"/>
    </source>
</evidence>
<dbReference type="OrthoDB" id="5933722at2"/>
<evidence type="ECO:0000259" key="7">
    <source>
        <dbReference type="Pfam" id="PF02687"/>
    </source>
</evidence>
<dbReference type="InterPro" id="IPR003838">
    <property type="entry name" value="ABC3_permease_C"/>
</dbReference>
<dbReference type="EMBL" id="CP002691">
    <property type="protein sequence ID" value="AEE53386.1"/>
    <property type="molecule type" value="Genomic_DNA"/>
</dbReference>
<proteinExistence type="predicted"/>
<feature type="transmembrane region" description="Helical" evidence="6">
    <location>
        <begin position="296"/>
        <end position="317"/>
    </location>
</feature>
<dbReference type="InterPro" id="IPR025857">
    <property type="entry name" value="MacB_PCD"/>
</dbReference>
<dbReference type="PANTHER" id="PTHR30572">
    <property type="entry name" value="MEMBRANE COMPONENT OF TRANSPORTER-RELATED"/>
    <property type="match status" value="1"/>
</dbReference>
<evidence type="ECO:0000256" key="6">
    <source>
        <dbReference type="SAM" id="Phobius"/>
    </source>
</evidence>
<feature type="transmembrane region" description="Helical" evidence="6">
    <location>
        <begin position="779"/>
        <end position="799"/>
    </location>
</feature>
<evidence type="ECO:0000256" key="2">
    <source>
        <dbReference type="ARBA" id="ARBA00022475"/>
    </source>
</evidence>
<evidence type="ECO:0000256" key="3">
    <source>
        <dbReference type="ARBA" id="ARBA00022692"/>
    </source>
</evidence>
<name>F4KTL2_HALH1</name>
<sequence length="813" mass="91473">MFKNYFKVAFRNLIRQKGYTLINVLGLSVGMTSCILLTLFVKSELSYDKDFVDAKQIHKLVLELKQPDQTIIQAGVPHSFASVLVKDYPEVKQATNICGPFDDMRISYKGSDKSELNFLESGVYAADNNLFNIFSFKVLKGDRKTMLLHPKSMVLTESTAKRLFGDEDAFGKLITMSGDVFTVTGICKDPPENTHFTFNILISINTIERFNIDNFNRPDTYCYLKLKEGANPATLESKFPTMVDLYAAADFEQANRMSWAEYKKAGNGFRYFLRPLTGIYLDPDNIGGMKPSGNIILIRILMAISMLIFIIACINFINLATARSHERAREVGVRKALGSFKRQLIYQFLSESLIVSFMGVGLSILLTIIALPYFNLLVEKNLQIRFASNTIFGFIVLTITLGLLSGLYPSFVLSSFKPVSVLKGNFTATSKGKWIRSGLVVFQFWVSITLIICTLVMLQQSKFISQKDLGFNKDALLVIEGDFHMKPQFTRRLVEEIKQLNQVVSVAGSLSMPSMGGIYPQQYQSEDSPEMRSMHTMEIGDEFAETMGFKLLDGNMFSASTNDSLSVILNESAVKTFGLSNPIGKKITFIEQTYRSGERITFTVIGVIKDFNYKTLHETITPLVIQSNEIIFSRMSYVVARLKPSANATAISQIEAKWKDLAPNSPFQFRFLDDVVESNYRKEERMSRVFALFSGLSIFIALIGLLGLSTYTASLRSKEIEIRKVFGAGILDVFFLLTRGFTGTVLISFLLAIPISWYIMETWWLRSFAFRIQISTWTILGVGFASFAVAFITVCYQSVKASVTNPICSLRNE</sequence>
<evidence type="ECO:0000259" key="8">
    <source>
        <dbReference type="Pfam" id="PF12704"/>
    </source>
</evidence>
<dbReference type="Pfam" id="PF02687">
    <property type="entry name" value="FtsX"/>
    <property type="match status" value="2"/>
</dbReference>
<feature type="domain" description="ABC3 transporter permease C-terminal" evidence="7">
    <location>
        <begin position="692"/>
        <end position="806"/>
    </location>
</feature>
<dbReference type="PROSITE" id="PS51257">
    <property type="entry name" value="PROKAR_LIPOPROTEIN"/>
    <property type="match status" value="1"/>
</dbReference>
<reference evidence="9 10" key="1">
    <citation type="journal article" date="2011" name="Stand. Genomic Sci.">
        <title>Complete genome sequence of Haliscomenobacter hydrossis type strain (O).</title>
        <authorList>
            <consortium name="US DOE Joint Genome Institute (JGI-PGF)"/>
            <person name="Daligault H."/>
            <person name="Lapidus A."/>
            <person name="Zeytun A."/>
            <person name="Nolan M."/>
            <person name="Lucas S."/>
            <person name="Del Rio T.G."/>
            <person name="Tice H."/>
            <person name="Cheng J.F."/>
            <person name="Tapia R."/>
            <person name="Han C."/>
            <person name="Goodwin L."/>
            <person name="Pitluck S."/>
            <person name="Liolios K."/>
            <person name="Pagani I."/>
            <person name="Ivanova N."/>
            <person name="Huntemann M."/>
            <person name="Mavromatis K."/>
            <person name="Mikhailova N."/>
            <person name="Pati A."/>
            <person name="Chen A."/>
            <person name="Palaniappan K."/>
            <person name="Land M."/>
            <person name="Hauser L."/>
            <person name="Brambilla E.M."/>
            <person name="Rohde M."/>
            <person name="Verbarg S."/>
            <person name="Goker M."/>
            <person name="Bristow J."/>
            <person name="Eisen J.A."/>
            <person name="Markowitz V."/>
            <person name="Hugenholtz P."/>
            <person name="Kyrpides N.C."/>
            <person name="Klenk H.P."/>
            <person name="Woyke T."/>
        </authorList>
    </citation>
    <scope>NUCLEOTIDE SEQUENCE [LARGE SCALE GENOMIC DNA]</scope>
    <source>
        <strain evidence="10">ATCC 27775 / DSM 1100 / LMG 10767 / O</strain>
    </source>
</reference>
<feature type="transmembrane region" description="Helical" evidence="6">
    <location>
        <begin position="689"/>
        <end position="713"/>
    </location>
</feature>
<evidence type="ECO:0000256" key="1">
    <source>
        <dbReference type="ARBA" id="ARBA00004651"/>
    </source>
</evidence>
<keyword evidence="4 6" id="KW-1133">Transmembrane helix</keyword>
<keyword evidence="3 6" id="KW-0812">Transmembrane</keyword>
<keyword evidence="10" id="KW-1185">Reference proteome</keyword>
<accession>F4KTL2</accession>
<protein>
    <recommendedName>
        <fullName evidence="11">ABC3 transporter permease protein domain-containing protein</fullName>
    </recommendedName>
</protein>
<feature type="domain" description="ABC3 transporter permease C-terminal" evidence="7">
    <location>
        <begin position="303"/>
        <end position="415"/>
    </location>
</feature>
<evidence type="ECO:0000313" key="10">
    <source>
        <dbReference type="Proteomes" id="UP000008461"/>
    </source>
</evidence>
<dbReference type="PANTHER" id="PTHR30572:SF18">
    <property type="entry name" value="ABC-TYPE MACROLIDE FAMILY EXPORT SYSTEM PERMEASE COMPONENT 2"/>
    <property type="match status" value="1"/>
</dbReference>
<dbReference type="RefSeq" id="WP_013767916.1">
    <property type="nucleotide sequence ID" value="NC_015510.1"/>
</dbReference>
<feature type="transmembrane region" description="Helical" evidence="6">
    <location>
        <begin position="390"/>
        <end position="414"/>
    </location>
</feature>
<dbReference type="STRING" id="760192.Halhy_5562"/>
<dbReference type="GO" id="GO:0005886">
    <property type="term" value="C:plasma membrane"/>
    <property type="evidence" value="ECO:0007669"/>
    <property type="project" value="UniProtKB-SubCell"/>
</dbReference>
<dbReference type="GO" id="GO:0022857">
    <property type="term" value="F:transmembrane transporter activity"/>
    <property type="evidence" value="ECO:0007669"/>
    <property type="project" value="TreeGrafter"/>
</dbReference>
<evidence type="ECO:0000256" key="5">
    <source>
        <dbReference type="ARBA" id="ARBA00023136"/>
    </source>
</evidence>
<dbReference type="HOGENOM" id="CLU_008713_1_0_10"/>
<dbReference type="Pfam" id="PF12704">
    <property type="entry name" value="MacB_PCD"/>
    <property type="match status" value="2"/>
</dbReference>
<dbReference type="KEGG" id="hhy:Halhy_5562"/>
<organism evidence="9 10">
    <name type="scientific">Haliscomenobacter hydrossis (strain ATCC 27775 / DSM 1100 / LMG 10767 / O)</name>
    <dbReference type="NCBI Taxonomy" id="760192"/>
    <lineage>
        <taxon>Bacteria</taxon>
        <taxon>Pseudomonadati</taxon>
        <taxon>Bacteroidota</taxon>
        <taxon>Saprospiria</taxon>
        <taxon>Saprospirales</taxon>
        <taxon>Haliscomenobacteraceae</taxon>
        <taxon>Haliscomenobacter</taxon>
    </lineage>
</organism>
<feature type="transmembrane region" description="Helical" evidence="6">
    <location>
        <begin position="353"/>
        <end position="378"/>
    </location>
</feature>